<dbReference type="AlphaFoldDB" id="A0A0G9HDX7"/>
<gene>
    <name evidence="1" type="ORF">BJI69_13555</name>
</gene>
<dbReference type="EMBL" id="CP017480">
    <property type="protein sequence ID" value="APG04818.1"/>
    <property type="molecule type" value="Genomic_DNA"/>
</dbReference>
<dbReference type="PATRIC" id="fig|1440763.5.peg.1383"/>
<evidence type="ECO:0000313" key="1">
    <source>
        <dbReference type="EMBL" id="APG04818.1"/>
    </source>
</evidence>
<dbReference type="OrthoDB" id="5958707at2"/>
<name>A0A0G9HDX7_9GAMM</name>
<accession>A0A0G9HDX7</accession>
<keyword evidence="2" id="KW-1185">Reference proteome</keyword>
<reference evidence="2" key="1">
    <citation type="submission" date="2016-09" db="EMBL/GenBank/DDBJ databases">
        <authorList>
            <person name="Lysoe E."/>
        </authorList>
    </citation>
    <scope>NUCLEOTIDE SEQUENCE [LARGE SCALE GENOMIC DNA]</scope>
    <source>
        <strain evidence="2">LJ96T</strain>
    </source>
</reference>
<dbReference type="KEGG" id="lrz:BJI69_13555"/>
<sequence>MNPREHHILDVAALVREAAAMGDAALGSDMDEARFRAQLIAAKADDAGYVDLALAAAHLVAVLGPVGTTPGVGYGAGMLRVADELDRLGFEPL</sequence>
<evidence type="ECO:0000313" key="2">
    <source>
        <dbReference type="Proteomes" id="UP000182987"/>
    </source>
</evidence>
<proteinExistence type="predicted"/>
<dbReference type="Proteomes" id="UP000182987">
    <property type="component" value="Chromosome"/>
</dbReference>
<protein>
    <submittedName>
        <fullName evidence="1">Uncharacterized protein</fullName>
    </submittedName>
</protein>
<dbReference type="RefSeq" id="WP_046967205.1">
    <property type="nucleotide sequence ID" value="NZ_CP017480.1"/>
</dbReference>
<organism evidence="1 2">
    <name type="scientific">Luteibacter rhizovicinus DSM 16549</name>
    <dbReference type="NCBI Taxonomy" id="1440763"/>
    <lineage>
        <taxon>Bacteria</taxon>
        <taxon>Pseudomonadati</taxon>
        <taxon>Pseudomonadota</taxon>
        <taxon>Gammaproteobacteria</taxon>
        <taxon>Lysobacterales</taxon>
        <taxon>Rhodanobacteraceae</taxon>
        <taxon>Luteibacter</taxon>
    </lineage>
</organism>
<dbReference type="STRING" id="1440763.BJI69_13555"/>